<dbReference type="GO" id="GO:0000032">
    <property type="term" value="P:cell wall mannoprotein biosynthetic process"/>
    <property type="evidence" value="ECO:0007669"/>
    <property type="project" value="TreeGrafter"/>
</dbReference>
<dbReference type="GO" id="GO:0006487">
    <property type="term" value="P:protein N-linked glycosylation"/>
    <property type="evidence" value="ECO:0007669"/>
    <property type="project" value="TreeGrafter"/>
</dbReference>
<dbReference type="Gene3D" id="3.90.550.10">
    <property type="entry name" value="Spore Coat Polysaccharide Biosynthesis Protein SpsA, Chain A"/>
    <property type="match status" value="1"/>
</dbReference>
<organism evidence="5 6">
    <name type="scientific">Coprinopsis marcescibilis</name>
    <name type="common">Agaric fungus</name>
    <name type="synonym">Psathyrella marcescibilis</name>
    <dbReference type="NCBI Taxonomy" id="230819"/>
    <lineage>
        <taxon>Eukaryota</taxon>
        <taxon>Fungi</taxon>
        <taxon>Dikarya</taxon>
        <taxon>Basidiomycota</taxon>
        <taxon>Agaricomycotina</taxon>
        <taxon>Agaricomycetes</taxon>
        <taxon>Agaricomycetidae</taxon>
        <taxon>Agaricales</taxon>
        <taxon>Agaricineae</taxon>
        <taxon>Psathyrellaceae</taxon>
        <taxon>Coprinopsis</taxon>
    </lineage>
</organism>
<dbReference type="PANTHER" id="PTHR31121:SF6">
    <property type="entry name" value="ALPHA-1,2 MANNOSYLTRANSFERASE KTR1"/>
    <property type="match status" value="1"/>
</dbReference>
<dbReference type="AlphaFoldDB" id="A0A5C3LA76"/>
<dbReference type="PROSITE" id="PS51257">
    <property type="entry name" value="PROKAR_LIPOPROTEIN"/>
    <property type="match status" value="1"/>
</dbReference>
<protein>
    <submittedName>
        <fullName evidence="5">Glycosyl transferase</fullName>
    </submittedName>
</protein>
<feature type="active site" description="Nucleophile" evidence="3">
    <location>
        <position position="285"/>
    </location>
</feature>
<dbReference type="InterPro" id="IPR002685">
    <property type="entry name" value="Glyco_trans_15"/>
</dbReference>
<dbReference type="Proteomes" id="UP000307440">
    <property type="component" value="Unassembled WGS sequence"/>
</dbReference>
<evidence type="ECO:0000256" key="1">
    <source>
        <dbReference type="ARBA" id="ARBA00007677"/>
    </source>
</evidence>
<proteinExistence type="inferred from homology"/>
<dbReference type="STRING" id="230819.A0A5C3LA76"/>
<accession>A0A5C3LA76</accession>
<keyword evidence="4" id="KW-0472">Membrane</keyword>
<evidence type="ECO:0000313" key="5">
    <source>
        <dbReference type="EMBL" id="TFK29949.1"/>
    </source>
</evidence>
<evidence type="ECO:0000313" key="6">
    <source>
        <dbReference type="Proteomes" id="UP000307440"/>
    </source>
</evidence>
<comment type="similarity">
    <text evidence="1">Belongs to the glycosyltransferase 15 family.</text>
</comment>
<name>A0A5C3LA76_COPMA</name>
<keyword evidence="2 5" id="KW-0808">Transferase</keyword>
<sequence>MTVLLRSAQRIGRFRLRPVSRRAILLFIALVVTACGVLHVLFTLYLENERYEYLLSNAPIPKTPTPLYPSPLRANATLLMLCRNEELDGVLSSVRQVEEKFNQNYAYPWTFLNDVPFDDNFKTGVLNLLGPAADVSFGLIPPEMWKQPSWINETRAAAGRDKLVAEDVIYGASVSYRNMCRFNSGFFYRHELLLPYRYYWRIEPDVDYFCDLQYDPFAFMEDNNKTYGFTMSLREYELTIATLWESVREFMDLYPQFIHPNSAMRFLSWNGGVTYNLCHFWSNFEIADMDFWRGEAYSTFFDFLESKGGFYYERWGDAPVHSIAVALFAPKESVHFFYDIGYRHADFQHCPSGNAWSAGRCACDPKDTFDKYSDSCTYNFLRVQSS</sequence>
<dbReference type="InterPro" id="IPR029044">
    <property type="entry name" value="Nucleotide-diphossugar_trans"/>
</dbReference>
<keyword evidence="6" id="KW-1185">Reference proteome</keyword>
<dbReference type="SUPFAM" id="SSF53448">
    <property type="entry name" value="Nucleotide-diphospho-sugar transferases"/>
    <property type="match status" value="1"/>
</dbReference>
<dbReference type="PANTHER" id="PTHR31121">
    <property type="entry name" value="ALPHA-1,2 MANNOSYLTRANSFERASE KTR1"/>
    <property type="match status" value="1"/>
</dbReference>
<dbReference type="EMBL" id="ML210147">
    <property type="protein sequence ID" value="TFK29949.1"/>
    <property type="molecule type" value="Genomic_DNA"/>
</dbReference>
<dbReference type="PIRSF" id="PIRSF018153">
    <property type="entry name" value="Glyco_trans_15"/>
    <property type="match status" value="1"/>
</dbReference>
<dbReference type="GO" id="GO:0000026">
    <property type="term" value="F:alpha-1,2-mannosyltransferase activity"/>
    <property type="evidence" value="ECO:0007669"/>
    <property type="project" value="TreeGrafter"/>
</dbReference>
<dbReference type="GO" id="GO:0016020">
    <property type="term" value="C:membrane"/>
    <property type="evidence" value="ECO:0007669"/>
    <property type="project" value="InterPro"/>
</dbReference>
<dbReference type="GO" id="GO:0005794">
    <property type="term" value="C:Golgi apparatus"/>
    <property type="evidence" value="ECO:0007669"/>
    <property type="project" value="TreeGrafter"/>
</dbReference>
<keyword evidence="4" id="KW-0812">Transmembrane</keyword>
<keyword evidence="4" id="KW-1133">Transmembrane helix</keyword>
<feature type="transmembrane region" description="Helical" evidence="4">
    <location>
        <begin position="23"/>
        <end position="46"/>
    </location>
</feature>
<gene>
    <name evidence="5" type="ORF">FA15DRAFT_663262</name>
</gene>
<evidence type="ECO:0000256" key="4">
    <source>
        <dbReference type="SAM" id="Phobius"/>
    </source>
</evidence>
<dbReference type="FunFam" id="3.90.550.10:FF:000051">
    <property type="entry name" value="Alpha-1,2-mannosyltransferase (Ktr4)"/>
    <property type="match status" value="1"/>
</dbReference>
<evidence type="ECO:0000256" key="2">
    <source>
        <dbReference type="ARBA" id="ARBA00022679"/>
    </source>
</evidence>
<dbReference type="Pfam" id="PF01793">
    <property type="entry name" value="Glyco_transf_15"/>
    <property type="match status" value="1"/>
</dbReference>
<reference evidence="5 6" key="1">
    <citation type="journal article" date="2019" name="Nat. Ecol. Evol.">
        <title>Megaphylogeny resolves global patterns of mushroom evolution.</title>
        <authorList>
            <person name="Varga T."/>
            <person name="Krizsan K."/>
            <person name="Foldi C."/>
            <person name="Dima B."/>
            <person name="Sanchez-Garcia M."/>
            <person name="Sanchez-Ramirez S."/>
            <person name="Szollosi G.J."/>
            <person name="Szarkandi J.G."/>
            <person name="Papp V."/>
            <person name="Albert L."/>
            <person name="Andreopoulos W."/>
            <person name="Angelini C."/>
            <person name="Antonin V."/>
            <person name="Barry K.W."/>
            <person name="Bougher N.L."/>
            <person name="Buchanan P."/>
            <person name="Buyck B."/>
            <person name="Bense V."/>
            <person name="Catcheside P."/>
            <person name="Chovatia M."/>
            <person name="Cooper J."/>
            <person name="Damon W."/>
            <person name="Desjardin D."/>
            <person name="Finy P."/>
            <person name="Geml J."/>
            <person name="Haridas S."/>
            <person name="Hughes K."/>
            <person name="Justo A."/>
            <person name="Karasinski D."/>
            <person name="Kautmanova I."/>
            <person name="Kiss B."/>
            <person name="Kocsube S."/>
            <person name="Kotiranta H."/>
            <person name="LaButti K.M."/>
            <person name="Lechner B.E."/>
            <person name="Liimatainen K."/>
            <person name="Lipzen A."/>
            <person name="Lukacs Z."/>
            <person name="Mihaltcheva S."/>
            <person name="Morgado L.N."/>
            <person name="Niskanen T."/>
            <person name="Noordeloos M.E."/>
            <person name="Ohm R.A."/>
            <person name="Ortiz-Santana B."/>
            <person name="Ovrebo C."/>
            <person name="Racz N."/>
            <person name="Riley R."/>
            <person name="Savchenko A."/>
            <person name="Shiryaev A."/>
            <person name="Soop K."/>
            <person name="Spirin V."/>
            <person name="Szebenyi C."/>
            <person name="Tomsovsky M."/>
            <person name="Tulloss R.E."/>
            <person name="Uehling J."/>
            <person name="Grigoriev I.V."/>
            <person name="Vagvolgyi C."/>
            <person name="Papp T."/>
            <person name="Martin F.M."/>
            <person name="Miettinen O."/>
            <person name="Hibbett D.S."/>
            <person name="Nagy L.G."/>
        </authorList>
    </citation>
    <scope>NUCLEOTIDE SEQUENCE [LARGE SCALE GENOMIC DNA]</scope>
    <source>
        <strain evidence="5 6">CBS 121175</strain>
    </source>
</reference>
<dbReference type="OrthoDB" id="439943at2759"/>
<evidence type="ECO:0000256" key="3">
    <source>
        <dbReference type="PIRSR" id="PIRSR018153-1"/>
    </source>
</evidence>